<dbReference type="PANTHER" id="PTHR11002">
    <property type="entry name" value="CARBONIC ANHYDRASE"/>
    <property type="match status" value="1"/>
</dbReference>
<evidence type="ECO:0000256" key="1">
    <source>
        <dbReference type="ARBA" id="ARBA00006217"/>
    </source>
</evidence>
<dbReference type="InterPro" id="IPR001765">
    <property type="entry name" value="Carbonic_anhydrase"/>
</dbReference>
<comment type="similarity">
    <text evidence="1">Belongs to the beta-class carbonic anhydrase family.</text>
</comment>
<evidence type="ECO:0000313" key="4">
    <source>
        <dbReference type="Proteomes" id="UP000249620"/>
    </source>
</evidence>
<dbReference type="RefSeq" id="WP_111567250.1">
    <property type="nucleotide sequence ID" value="NZ_QLMI01000005.1"/>
</dbReference>
<sequence>MRIIGTILFSIFIIFIFSCETVEHHHVPKTANEALKELMEGNQRYVNNVPMHNDFIDEAHHSEKDQHPHTFVLSCIDSRVPPEIVFDQGIGNLFVARVAGNIEDPNILGSMEYAVKVKGTKLLVVLGHSNCGAVQGAIDNVNLGHLTQLTNQIKVAFSHHRTYPLPEHLSNETGRLNVLSTIDHILSSSKIIRELVHQKKIKIVGTFYDLHTGKVELLQS</sequence>
<reference evidence="3 4" key="1">
    <citation type="submission" date="2018-06" db="EMBL/GenBank/DDBJ databases">
        <title>Genomic Encyclopedia of Type Strains, Phase III (KMG-III): the genomes of soil and plant-associated and newly described type strains.</title>
        <authorList>
            <person name="Whitman W."/>
        </authorList>
    </citation>
    <scope>NUCLEOTIDE SEQUENCE [LARGE SCALE GENOMIC DNA]</scope>
    <source>
        <strain evidence="3 4">CGMCC 1.12398</strain>
    </source>
</reference>
<dbReference type="InterPro" id="IPR036874">
    <property type="entry name" value="Carbonic_anhydrase_sf"/>
</dbReference>
<organism evidence="3 4">
    <name type="scientific">Flavobacterium aquaticum</name>
    <dbReference type="NCBI Taxonomy" id="1236486"/>
    <lineage>
        <taxon>Bacteria</taxon>
        <taxon>Pseudomonadati</taxon>
        <taxon>Bacteroidota</taxon>
        <taxon>Flavobacteriia</taxon>
        <taxon>Flavobacteriales</taxon>
        <taxon>Flavobacteriaceae</taxon>
        <taxon>Flavobacterium</taxon>
    </lineage>
</organism>
<dbReference type="EMBL" id="QLMI01000005">
    <property type="protein sequence ID" value="RAK21815.1"/>
    <property type="molecule type" value="Genomic_DNA"/>
</dbReference>
<dbReference type="Proteomes" id="UP000249620">
    <property type="component" value="Unassembled WGS sequence"/>
</dbReference>
<comment type="caution">
    <text evidence="3">The sequence shown here is derived from an EMBL/GenBank/DDBJ whole genome shotgun (WGS) entry which is preliminary data.</text>
</comment>
<dbReference type="Gene3D" id="3.40.1050.10">
    <property type="entry name" value="Carbonic anhydrase"/>
    <property type="match status" value="1"/>
</dbReference>
<feature type="binding site" evidence="2">
    <location>
        <position position="128"/>
    </location>
    <ligand>
        <name>Zn(2+)</name>
        <dbReference type="ChEBI" id="CHEBI:29105"/>
    </ligand>
</feature>
<gene>
    <name evidence="3" type="ORF">B0I03_105251</name>
</gene>
<dbReference type="GO" id="GO:0004089">
    <property type="term" value="F:carbonate dehydratase activity"/>
    <property type="evidence" value="ECO:0007669"/>
    <property type="project" value="InterPro"/>
</dbReference>
<dbReference type="PROSITE" id="PS51257">
    <property type="entry name" value="PROKAR_LIPOPROTEIN"/>
    <property type="match status" value="1"/>
</dbReference>
<protein>
    <submittedName>
        <fullName evidence="3">Carbonic anhydrase</fullName>
    </submittedName>
</protein>
<dbReference type="CDD" id="cd03378">
    <property type="entry name" value="beta_CA_cladeC"/>
    <property type="match status" value="1"/>
</dbReference>
<evidence type="ECO:0000256" key="2">
    <source>
        <dbReference type="PIRSR" id="PIRSR601765-1"/>
    </source>
</evidence>
<feature type="binding site" evidence="2">
    <location>
        <position position="75"/>
    </location>
    <ligand>
        <name>Zn(2+)</name>
        <dbReference type="ChEBI" id="CHEBI:29105"/>
    </ligand>
</feature>
<keyword evidence="2" id="KW-0479">Metal-binding</keyword>
<dbReference type="Pfam" id="PF00484">
    <property type="entry name" value="Pro_CA"/>
    <property type="match status" value="1"/>
</dbReference>
<dbReference type="PANTHER" id="PTHR11002:SF79">
    <property type="entry name" value="CARBONIC ANHYDRASE 2"/>
    <property type="match status" value="1"/>
</dbReference>
<accession>A0A327YQ65</accession>
<name>A0A327YQ65_9FLAO</name>
<comment type="cofactor">
    <cofactor evidence="2">
        <name>Zn(2+)</name>
        <dbReference type="ChEBI" id="CHEBI:29105"/>
    </cofactor>
    <text evidence="2">Binds 1 zinc ion per subunit.</text>
</comment>
<evidence type="ECO:0000313" key="3">
    <source>
        <dbReference type="EMBL" id="RAK21815.1"/>
    </source>
</evidence>
<dbReference type="GO" id="GO:0008270">
    <property type="term" value="F:zinc ion binding"/>
    <property type="evidence" value="ECO:0007669"/>
    <property type="project" value="InterPro"/>
</dbReference>
<dbReference type="AlphaFoldDB" id="A0A327YQ65"/>
<feature type="binding site" evidence="2">
    <location>
        <position position="77"/>
    </location>
    <ligand>
        <name>Zn(2+)</name>
        <dbReference type="ChEBI" id="CHEBI:29105"/>
    </ligand>
</feature>
<dbReference type="OrthoDB" id="9797527at2"/>
<dbReference type="SUPFAM" id="SSF53056">
    <property type="entry name" value="beta-carbonic anhydrase, cab"/>
    <property type="match status" value="1"/>
</dbReference>
<keyword evidence="4" id="KW-1185">Reference proteome</keyword>
<keyword evidence="2" id="KW-0862">Zinc</keyword>
<proteinExistence type="inferred from homology"/>
<dbReference type="SMART" id="SM00947">
    <property type="entry name" value="Pro_CA"/>
    <property type="match status" value="1"/>
</dbReference>
<feature type="binding site" evidence="2">
    <location>
        <position position="131"/>
    </location>
    <ligand>
        <name>Zn(2+)</name>
        <dbReference type="ChEBI" id="CHEBI:29105"/>
    </ligand>
</feature>